<evidence type="ECO:0000313" key="1">
    <source>
        <dbReference type="EMBL" id="MCH96149.1"/>
    </source>
</evidence>
<comment type="caution">
    <text evidence="1">The sequence shown here is derived from an EMBL/GenBank/DDBJ whole genome shotgun (WGS) entry which is preliminary data.</text>
</comment>
<dbReference type="EMBL" id="LXQA010031639">
    <property type="protein sequence ID" value="MCH96149.1"/>
    <property type="molecule type" value="Genomic_DNA"/>
</dbReference>
<accession>A0A392NA78</accession>
<dbReference type="AlphaFoldDB" id="A0A392NA78"/>
<organism evidence="1 2">
    <name type="scientific">Trifolium medium</name>
    <dbReference type="NCBI Taxonomy" id="97028"/>
    <lineage>
        <taxon>Eukaryota</taxon>
        <taxon>Viridiplantae</taxon>
        <taxon>Streptophyta</taxon>
        <taxon>Embryophyta</taxon>
        <taxon>Tracheophyta</taxon>
        <taxon>Spermatophyta</taxon>
        <taxon>Magnoliopsida</taxon>
        <taxon>eudicotyledons</taxon>
        <taxon>Gunneridae</taxon>
        <taxon>Pentapetalae</taxon>
        <taxon>rosids</taxon>
        <taxon>fabids</taxon>
        <taxon>Fabales</taxon>
        <taxon>Fabaceae</taxon>
        <taxon>Papilionoideae</taxon>
        <taxon>50 kb inversion clade</taxon>
        <taxon>NPAAA clade</taxon>
        <taxon>Hologalegina</taxon>
        <taxon>IRL clade</taxon>
        <taxon>Trifolieae</taxon>
        <taxon>Trifolium</taxon>
    </lineage>
</organism>
<protein>
    <submittedName>
        <fullName evidence="1">Uncharacterized protein</fullName>
    </submittedName>
</protein>
<keyword evidence="2" id="KW-1185">Reference proteome</keyword>
<name>A0A392NA78_9FABA</name>
<sequence length="117" mass="12886">AWSEMYHFILINDVLVKPQSLVLFDDRVSSEVEDFIEASEAVVCHICPQFYMFVASYFEMLMVHSSRFPTLIAVAKELKEGDTSCSGSSVSNSEVMLTAGADPITVNALVNLHSSSC</sequence>
<proteinExistence type="predicted"/>
<dbReference type="Proteomes" id="UP000265520">
    <property type="component" value="Unassembled WGS sequence"/>
</dbReference>
<reference evidence="1 2" key="1">
    <citation type="journal article" date="2018" name="Front. Plant Sci.">
        <title>Red Clover (Trifolium pratense) and Zigzag Clover (T. medium) - A Picture of Genomic Similarities and Differences.</title>
        <authorList>
            <person name="Dluhosova J."/>
            <person name="Istvanek J."/>
            <person name="Nedelnik J."/>
            <person name="Repkova J."/>
        </authorList>
    </citation>
    <scope>NUCLEOTIDE SEQUENCE [LARGE SCALE GENOMIC DNA]</scope>
    <source>
        <strain evidence="2">cv. 10/8</strain>
        <tissue evidence="1">Leaf</tissue>
    </source>
</reference>
<feature type="non-terminal residue" evidence="1">
    <location>
        <position position="1"/>
    </location>
</feature>
<evidence type="ECO:0000313" key="2">
    <source>
        <dbReference type="Proteomes" id="UP000265520"/>
    </source>
</evidence>